<evidence type="ECO:0000256" key="1">
    <source>
        <dbReference type="ARBA" id="ARBA00006475"/>
    </source>
</evidence>
<protein>
    <recommendedName>
        <fullName evidence="2">Thioredoxin-like fold domain-containing protein</fullName>
    </recommendedName>
</protein>
<evidence type="ECO:0000313" key="4">
    <source>
        <dbReference type="Proteomes" id="UP001610335"/>
    </source>
</evidence>
<feature type="domain" description="Thioredoxin-like fold" evidence="2">
    <location>
        <begin position="20"/>
        <end position="119"/>
    </location>
</feature>
<evidence type="ECO:0000259" key="2">
    <source>
        <dbReference type="Pfam" id="PF17172"/>
    </source>
</evidence>
<accession>A0ABR4I8T3</accession>
<dbReference type="PANTHER" id="PTHR12289">
    <property type="entry name" value="METAXIN RELATED"/>
    <property type="match status" value="1"/>
</dbReference>
<comment type="similarity">
    <text evidence="1">Belongs to the FAX family.</text>
</comment>
<evidence type="ECO:0000313" key="3">
    <source>
        <dbReference type="EMBL" id="KAL2824163.1"/>
    </source>
</evidence>
<dbReference type="SFLD" id="SFLDG01200">
    <property type="entry name" value="SUF1.1"/>
    <property type="match status" value="1"/>
</dbReference>
<name>A0ABR4I8T3_9EURO</name>
<dbReference type="InterPro" id="IPR036249">
    <property type="entry name" value="Thioredoxin-like_sf"/>
</dbReference>
<dbReference type="InterPro" id="IPR040079">
    <property type="entry name" value="Glutathione_S-Trfase"/>
</dbReference>
<dbReference type="Pfam" id="PF17172">
    <property type="entry name" value="GST_N_4"/>
    <property type="match status" value="1"/>
</dbReference>
<organism evidence="3 4">
    <name type="scientific">Aspergillus cavernicola</name>
    <dbReference type="NCBI Taxonomy" id="176166"/>
    <lineage>
        <taxon>Eukaryota</taxon>
        <taxon>Fungi</taxon>
        <taxon>Dikarya</taxon>
        <taxon>Ascomycota</taxon>
        <taxon>Pezizomycotina</taxon>
        <taxon>Eurotiomycetes</taxon>
        <taxon>Eurotiomycetidae</taxon>
        <taxon>Eurotiales</taxon>
        <taxon>Aspergillaceae</taxon>
        <taxon>Aspergillus</taxon>
        <taxon>Aspergillus subgen. Nidulantes</taxon>
    </lineage>
</organism>
<dbReference type="InterPro" id="IPR026928">
    <property type="entry name" value="FAX/IsoI-like"/>
</dbReference>
<keyword evidence="4" id="KW-1185">Reference proteome</keyword>
<comment type="caution">
    <text evidence="3">The sequence shown here is derived from an EMBL/GenBank/DDBJ whole genome shotgun (WGS) entry which is preliminary data.</text>
</comment>
<dbReference type="Proteomes" id="UP001610335">
    <property type="component" value="Unassembled WGS sequence"/>
</dbReference>
<gene>
    <name evidence="3" type="ORF">BDW59DRAFT_89041</name>
</gene>
<dbReference type="PANTHER" id="PTHR12289:SF41">
    <property type="entry name" value="FAILED AXON CONNECTIONS-RELATED"/>
    <property type="match status" value="1"/>
</dbReference>
<dbReference type="SFLD" id="SFLDS00019">
    <property type="entry name" value="Glutathione_Transferase_(cytos"/>
    <property type="match status" value="1"/>
</dbReference>
<dbReference type="SUPFAM" id="SSF52833">
    <property type="entry name" value="Thioredoxin-like"/>
    <property type="match status" value="1"/>
</dbReference>
<reference evidence="3 4" key="1">
    <citation type="submission" date="2024-07" db="EMBL/GenBank/DDBJ databases">
        <title>Section-level genome sequencing and comparative genomics of Aspergillus sections Usti and Cavernicolus.</title>
        <authorList>
            <consortium name="Lawrence Berkeley National Laboratory"/>
            <person name="Nybo J.L."/>
            <person name="Vesth T.C."/>
            <person name="Theobald S."/>
            <person name="Frisvad J.C."/>
            <person name="Larsen T.O."/>
            <person name="Kjaerboelling I."/>
            <person name="Rothschild-Mancinelli K."/>
            <person name="Lyhne E.K."/>
            <person name="Kogle M.E."/>
            <person name="Barry K."/>
            <person name="Clum A."/>
            <person name="Na H."/>
            <person name="Ledsgaard L."/>
            <person name="Lin J."/>
            <person name="Lipzen A."/>
            <person name="Kuo A."/>
            <person name="Riley R."/>
            <person name="Mondo S."/>
            <person name="LaButti K."/>
            <person name="Haridas S."/>
            <person name="Pangalinan J."/>
            <person name="Salamov A.A."/>
            <person name="Simmons B.A."/>
            <person name="Magnuson J.K."/>
            <person name="Chen J."/>
            <person name="Drula E."/>
            <person name="Henrissat B."/>
            <person name="Wiebenga A."/>
            <person name="Lubbers R.J."/>
            <person name="Gomes A.C."/>
            <person name="Makela M.R."/>
            <person name="Stajich J."/>
            <person name="Grigoriev I.V."/>
            <person name="Mortensen U.H."/>
            <person name="De vries R.P."/>
            <person name="Baker S.E."/>
            <person name="Andersen M.R."/>
        </authorList>
    </citation>
    <scope>NUCLEOTIDE SEQUENCE [LARGE SCALE GENOMIC DNA]</scope>
    <source>
        <strain evidence="3 4">CBS 600.67</strain>
    </source>
</reference>
<dbReference type="EMBL" id="JBFXLS010000046">
    <property type="protein sequence ID" value="KAL2824163.1"/>
    <property type="molecule type" value="Genomic_DNA"/>
</dbReference>
<proteinExistence type="inferred from homology"/>
<dbReference type="InterPro" id="IPR012336">
    <property type="entry name" value="Thioredoxin-like_fold"/>
</dbReference>
<sequence>MSNLTIYRGWLEPGRYVWSPFVTKLEARLRFANIPYKTAAGSVKTGPRGKIPYVEITDVDASSSIGDSTLIIKHLVERDILPDLNSSLPPSDKAHDLALRALLEDKAYFYNGHERWIENYYTMRDHVLSAIPYPIRILVGNIAYRGTVRTLHGQGTGRYTADEIRLFRREVWEAVNDLLVASKAKRSTTPSSSDRERPFWILGGEEPTEADTTVYGFVVSSLICDAGPRTRELMMEFPAIREYARRIHDVYFPEYEVWSE</sequence>
<dbReference type="SFLD" id="SFLDG01180">
    <property type="entry name" value="SUF1"/>
    <property type="match status" value="1"/>
</dbReference>
<dbReference type="InterPro" id="IPR050931">
    <property type="entry name" value="Mito_Protein_Transport_Metaxin"/>
</dbReference>